<comment type="similarity">
    <text evidence="3">Belongs to the glycosyl hydrolase 47 family.</text>
</comment>
<feature type="non-terminal residue" evidence="6">
    <location>
        <position position="1"/>
    </location>
</feature>
<evidence type="ECO:0000256" key="3">
    <source>
        <dbReference type="ARBA" id="ARBA00007658"/>
    </source>
</evidence>
<evidence type="ECO:0000256" key="5">
    <source>
        <dbReference type="ARBA" id="ARBA00023157"/>
    </source>
</evidence>
<dbReference type="GO" id="GO:0005783">
    <property type="term" value="C:endoplasmic reticulum"/>
    <property type="evidence" value="ECO:0007669"/>
    <property type="project" value="TreeGrafter"/>
</dbReference>
<dbReference type="Proteomes" id="UP001244011">
    <property type="component" value="Unassembled WGS sequence"/>
</dbReference>
<dbReference type="GO" id="GO:0005509">
    <property type="term" value="F:calcium ion binding"/>
    <property type="evidence" value="ECO:0007669"/>
    <property type="project" value="InterPro"/>
</dbReference>
<dbReference type="Gene3D" id="1.50.10.10">
    <property type="match status" value="2"/>
</dbReference>
<dbReference type="InterPro" id="IPR036026">
    <property type="entry name" value="Seven-hairpin_glycosidases"/>
</dbReference>
<dbReference type="EMBL" id="MU839034">
    <property type="protein sequence ID" value="KAK1762741.1"/>
    <property type="molecule type" value="Genomic_DNA"/>
</dbReference>
<dbReference type="AlphaFoldDB" id="A0AAJ0BVC1"/>
<evidence type="ECO:0000256" key="4">
    <source>
        <dbReference type="ARBA" id="ARBA00022801"/>
    </source>
</evidence>
<dbReference type="GO" id="GO:0016020">
    <property type="term" value="C:membrane"/>
    <property type="evidence" value="ECO:0007669"/>
    <property type="project" value="InterPro"/>
</dbReference>
<comment type="caution">
    <text evidence="6">The sequence shown here is derived from an EMBL/GenBank/DDBJ whole genome shotgun (WGS) entry which is preliminary data.</text>
</comment>
<dbReference type="InterPro" id="IPR050749">
    <property type="entry name" value="Glycosyl_Hydrolase_47"/>
</dbReference>
<dbReference type="InterPro" id="IPR001382">
    <property type="entry name" value="Glyco_hydro_47"/>
</dbReference>
<dbReference type="GeneID" id="85312364"/>
<reference evidence="6" key="1">
    <citation type="submission" date="2023-06" db="EMBL/GenBank/DDBJ databases">
        <title>Genome-scale phylogeny and comparative genomics of the fungal order Sordariales.</title>
        <authorList>
            <consortium name="Lawrence Berkeley National Laboratory"/>
            <person name="Hensen N."/>
            <person name="Bonometti L."/>
            <person name="Westerberg I."/>
            <person name="Brannstrom I.O."/>
            <person name="Guillou S."/>
            <person name="Cros-Aarteil S."/>
            <person name="Calhoun S."/>
            <person name="Haridas S."/>
            <person name="Kuo A."/>
            <person name="Mondo S."/>
            <person name="Pangilinan J."/>
            <person name="Riley R."/>
            <person name="Labutti K."/>
            <person name="Andreopoulos B."/>
            <person name="Lipzen A."/>
            <person name="Chen C."/>
            <person name="Yanf M."/>
            <person name="Daum C."/>
            <person name="Ng V."/>
            <person name="Clum A."/>
            <person name="Steindorff A."/>
            <person name="Ohm R."/>
            <person name="Martin F."/>
            <person name="Silar P."/>
            <person name="Natvig D."/>
            <person name="Lalanne C."/>
            <person name="Gautier V."/>
            <person name="Ament-Velasquez S.L."/>
            <person name="Kruys A."/>
            <person name="Hutchinson M.I."/>
            <person name="Powell A.J."/>
            <person name="Barry K."/>
            <person name="Miller A.N."/>
            <person name="Grigoriev I.V."/>
            <person name="Debuchy R."/>
            <person name="Gladieux P."/>
            <person name="Thoren M.H."/>
            <person name="Johannesson H."/>
        </authorList>
    </citation>
    <scope>NUCLEOTIDE SEQUENCE</scope>
    <source>
        <strain evidence="6">8032-3</strain>
    </source>
</reference>
<comment type="pathway">
    <text evidence="2">Protein modification; protein glycosylation.</text>
</comment>
<dbReference type="RefSeq" id="XP_060278954.1">
    <property type="nucleotide sequence ID" value="XM_060429177.1"/>
</dbReference>
<dbReference type="Pfam" id="PF01532">
    <property type="entry name" value="Glyco_hydro_47"/>
    <property type="match status" value="2"/>
</dbReference>
<name>A0AAJ0BVC1_9PEZI</name>
<comment type="cofactor">
    <cofactor evidence="1">
        <name>Ca(2+)</name>
        <dbReference type="ChEBI" id="CHEBI:29108"/>
    </cofactor>
</comment>
<evidence type="ECO:0000256" key="2">
    <source>
        <dbReference type="ARBA" id="ARBA00004922"/>
    </source>
</evidence>
<dbReference type="GO" id="GO:0036503">
    <property type="term" value="P:ERAD pathway"/>
    <property type="evidence" value="ECO:0007669"/>
    <property type="project" value="UniProtKB-ARBA"/>
</dbReference>
<gene>
    <name evidence="6" type="ORF">QBC33DRAFT_551376</name>
</gene>
<evidence type="ECO:0000313" key="7">
    <source>
        <dbReference type="Proteomes" id="UP001244011"/>
    </source>
</evidence>
<protein>
    <submittedName>
        <fullName evidence="6">Glycoside hydrolase</fullName>
    </submittedName>
</protein>
<dbReference type="GO" id="GO:0004571">
    <property type="term" value="F:mannosyl-oligosaccharide 1,2-alpha-mannosidase activity"/>
    <property type="evidence" value="ECO:0007669"/>
    <property type="project" value="InterPro"/>
</dbReference>
<organism evidence="6 7">
    <name type="scientific">Phialemonium atrogriseum</name>
    <dbReference type="NCBI Taxonomy" id="1093897"/>
    <lineage>
        <taxon>Eukaryota</taxon>
        <taxon>Fungi</taxon>
        <taxon>Dikarya</taxon>
        <taxon>Ascomycota</taxon>
        <taxon>Pezizomycotina</taxon>
        <taxon>Sordariomycetes</taxon>
        <taxon>Sordariomycetidae</taxon>
        <taxon>Cephalothecales</taxon>
        <taxon>Cephalothecaceae</taxon>
        <taxon>Phialemonium</taxon>
    </lineage>
</organism>
<keyword evidence="4 6" id="KW-0378">Hydrolase</keyword>
<dbReference type="InterPro" id="IPR012341">
    <property type="entry name" value="6hp_glycosidase-like_sf"/>
</dbReference>
<dbReference type="PANTHER" id="PTHR11742">
    <property type="entry name" value="MANNOSYL-OLIGOSACCHARIDE ALPHA-1,2-MANNOSIDASE-RELATED"/>
    <property type="match status" value="1"/>
</dbReference>
<keyword evidence="7" id="KW-1185">Reference proteome</keyword>
<keyword evidence="5" id="KW-1015">Disulfide bond</keyword>
<dbReference type="GO" id="GO:0005975">
    <property type="term" value="P:carbohydrate metabolic process"/>
    <property type="evidence" value="ECO:0007669"/>
    <property type="project" value="InterPro"/>
</dbReference>
<accession>A0AAJ0BVC1</accession>
<proteinExistence type="inferred from homology"/>
<sequence length="155" mass="16810">PVSGGRRNSFGGWVATLVDSLDTIWIIGMRTEFHEAVAADDMAAQQNSTSLPGLWPLVVDAQAKVFNSGIIFTLGAMADSAYEYLPKMSALLGGQLPVYQTMYEEAMATATKYNLFRPMTLTNEDILVSGQVHTKKESGKTSVELEPQGRVSFAS</sequence>
<evidence type="ECO:0000313" key="6">
    <source>
        <dbReference type="EMBL" id="KAK1762741.1"/>
    </source>
</evidence>
<dbReference type="PANTHER" id="PTHR11742:SF89">
    <property type="entry name" value="ALPHA-1,2-MANNOSIDASE"/>
    <property type="match status" value="1"/>
</dbReference>
<dbReference type="SUPFAM" id="SSF48225">
    <property type="entry name" value="Seven-hairpin glycosidases"/>
    <property type="match status" value="1"/>
</dbReference>
<evidence type="ECO:0000256" key="1">
    <source>
        <dbReference type="ARBA" id="ARBA00001913"/>
    </source>
</evidence>